<keyword evidence="1" id="KW-0677">Repeat</keyword>
<dbReference type="Gene3D" id="2.160.20.80">
    <property type="entry name" value="E3 ubiquitin-protein ligase SopA"/>
    <property type="match status" value="1"/>
</dbReference>
<dbReference type="Pfam" id="PF00805">
    <property type="entry name" value="Pentapeptide"/>
    <property type="match status" value="1"/>
</dbReference>
<organism evidence="3 4">
    <name type="scientific">Tychonema bourrellyi FEM_GT703</name>
    <dbReference type="NCBI Taxonomy" id="2040638"/>
    <lineage>
        <taxon>Bacteria</taxon>
        <taxon>Bacillati</taxon>
        <taxon>Cyanobacteriota</taxon>
        <taxon>Cyanophyceae</taxon>
        <taxon>Oscillatoriophycideae</taxon>
        <taxon>Oscillatoriales</taxon>
        <taxon>Microcoleaceae</taxon>
        <taxon>Tychonema</taxon>
    </lineage>
</organism>
<sequence>MTESRNLNFSNQNLRNRSFKGRDLSGANFSGSDIRGCNFTGAILRGANFQGARMGQSRRRVRTLIARAGVTAVSVTLAGALMGLIGGADAGAAAVVAVAATAIAATRAEAGIVAGAVAGAAAAIGASGIVTFFGGDAIRGIVLFLVSGVMLGLTAIGFFIAVEEIEKLSVTSFRKADVTDAIFEESAMLNADFSDARGCDW</sequence>
<feature type="transmembrane region" description="Helical" evidence="2">
    <location>
        <begin position="141"/>
        <end position="162"/>
    </location>
</feature>
<proteinExistence type="predicted"/>
<dbReference type="OrthoDB" id="457820at2"/>
<protein>
    <recommendedName>
        <fullName evidence="5">Pentapeptide repeat-containing protein</fullName>
    </recommendedName>
</protein>
<feature type="transmembrane region" description="Helical" evidence="2">
    <location>
        <begin position="64"/>
        <end position="84"/>
    </location>
</feature>
<feature type="transmembrane region" description="Helical" evidence="2">
    <location>
        <begin position="113"/>
        <end position="135"/>
    </location>
</feature>
<dbReference type="RefSeq" id="WP_096831734.1">
    <property type="nucleotide sequence ID" value="NZ_NXIB02000045.1"/>
</dbReference>
<dbReference type="Proteomes" id="UP000226442">
    <property type="component" value="Unassembled WGS sequence"/>
</dbReference>
<evidence type="ECO:0000313" key="4">
    <source>
        <dbReference type="Proteomes" id="UP000226442"/>
    </source>
</evidence>
<keyword evidence="4" id="KW-1185">Reference proteome</keyword>
<comment type="caution">
    <text evidence="3">The sequence shown here is derived from an EMBL/GenBank/DDBJ whole genome shotgun (WGS) entry which is preliminary data.</text>
</comment>
<dbReference type="InterPro" id="IPR001646">
    <property type="entry name" value="5peptide_repeat"/>
</dbReference>
<keyword evidence="2" id="KW-1133">Transmembrane helix</keyword>
<dbReference type="PANTHER" id="PTHR47485:SF1">
    <property type="entry name" value="THYLAKOID LUMENAL 17.4 KDA PROTEIN, CHLOROPLASTIC"/>
    <property type="match status" value="1"/>
</dbReference>
<evidence type="ECO:0000313" key="3">
    <source>
        <dbReference type="EMBL" id="PHX55648.1"/>
    </source>
</evidence>
<reference evidence="3" key="1">
    <citation type="submission" date="2017-10" db="EMBL/GenBank/DDBJ databases">
        <title>Draft genome sequence of the planktic cyanobacteria Tychonema bourrellyi isolated from alpine lentic freshwater.</title>
        <authorList>
            <person name="Tett A."/>
            <person name="Armanini F."/>
            <person name="Asnicar F."/>
            <person name="Boscaini A."/>
            <person name="Pasolli E."/>
            <person name="Zolfo M."/>
            <person name="Donati C."/>
            <person name="Salmaso N."/>
            <person name="Segata N."/>
        </authorList>
    </citation>
    <scope>NUCLEOTIDE SEQUENCE</scope>
    <source>
        <strain evidence="3">FEM_GT703</strain>
    </source>
</reference>
<accession>A0A2G4F1M4</accession>
<dbReference type="PANTHER" id="PTHR47485">
    <property type="entry name" value="THYLAKOID LUMENAL 17.4 KDA PROTEIN, CHLOROPLASTIC"/>
    <property type="match status" value="1"/>
</dbReference>
<keyword evidence="2" id="KW-0472">Membrane</keyword>
<evidence type="ECO:0008006" key="5">
    <source>
        <dbReference type="Google" id="ProtNLM"/>
    </source>
</evidence>
<evidence type="ECO:0000256" key="1">
    <source>
        <dbReference type="ARBA" id="ARBA00022737"/>
    </source>
</evidence>
<dbReference type="EMBL" id="NXIB02000045">
    <property type="protein sequence ID" value="PHX55648.1"/>
    <property type="molecule type" value="Genomic_DNA"/>
</dbReference>
<dbReference type="AlphaFoldDB" id="A0A2G4F1M4"/>
<dbReference type="SUPFAM" id="SSF141571">
    <property type="entry name" value="Pentapeptide repeat-like"/>
    <property type="match status" value="1"/>
</dbReference>
<evidence type="ECO:0000256" key="2">
    <source>
        <dbReference type="SAM" id="Phobius"/>
    </source>
</evidence>
<gene>
    <name evidence="3" type="ORF">CP500_009555</name>
</gene>
<keyword evidence="2" id="KW-0812">Transmembrane</keyword>
<name>A0A2G4F1M4_9CYAN</name>